<proteinExistence type="predicted"/>
<accession>A0A1E7LBT4</accession>
<dbReference type="Proteomes" id="UP000176005">
    <property type="component" value="Unassembled WGS sequence"/>
</dbReference>
<gene>
    <name evidence="1" type="ORF">AN218_02665</name>
</gene>
<keyword evidence="2" id="KW-1185">Reference proteome</keyword>
<protein>
    <submittedName>
        <fullName evidence="1">Uncharacterized protein</fullName>
    </submittedName>
</protein>
<organism evidence="1 2">
    <name type="scientific">Streptomyces nanshensis</name>
    <dbReference type="NCBI Taxonomy" id="518642"/>
    <lineage>
        <taxon>Bacteria</taxon>
        <taxon>Bacillati</taxon>
        <taxon>Actinomycetota</taxon>
        <taxon>Actinomycetes</taxon>
        <taxon>Kitasatosporales</taxon>
        <taxon>Streptomycetaceae</taxon>
        <taxon>Streptomyces</taxon>
    </lineage>
</organism>
<reference evidence="1 2" key="1">
    <citation type="journal article" date="2016" name="Front. Microbiol.">
        <title>Comparative Genomics Analysis of Streptomyces Species Reveals Their Adaptation to the Marine Environment and Their Diversity at the Genomic Level.</title>
        <authorList>
            <person name="Tian X."/>
            <person name="Zhang Z."/>
            <person name="Yang T."/>
            <person name="Chen M."/>
            <person name="Li J."/>
            <person name="Chen F."/>
            <person name="Yang J."/>
            <person name="Li W."/>
            <person name="Zhang B."/>
            <person name="Zhang Z."/>
            <person name="Wu J."/>
            <person name="Zhang C."/>
            <person name="Long L."/>
            <person name="Xiao J."/>
        </authorList>
    </citation>
    <scope>NUCLEOTIDE SEQUENCE [LARGE SCALE GENOMIC DNA]</scope>
    <source>
        <strain evidence="1 2">SCSIO 10429</strain>
    </source>
</reference>
<name>A0A1E7LBT4_9ACTN</name>
<sequence>MGDKVTSAERVATREIGGRRLEIMRLTWRDAAGLSYDVTDADSGDDLTPNESFDDFPTDEQLAALVEEAGEPG</sequence>
<dbReference type="EMBL" id="LJGW01000048">
    <property type="protein sequence ID" value="OEV13628.1"/>
    <property type="molecule type" value="Genomic_DNA"/>
</dbReference>
<evidence type="ECO:0000313" key="2">
    <source>
        <dbReference type="Proteomes" id="UP000176005"/>
    </source>
</evidence>
<comment type="caution">
    <text evidence="1">The sequence shown here is derived from an EMBL/GenBank/DDBJ whole genome shotgun (WGS) entry which is preliminary data.</text>
</comment>
<dbReference type="AlphaFoldDB" id="A0A1E7LBT4"/>
<evidence type="ECO:0000313" key="1">
    <source>
        <dbReference type="EMBL" id="OEV13628.1"/>
    </source>
</evidence>